<keyword evidence="3" id="KW-1185">Reference proteome</keyword>
<dbReference type="AlphaFoldDB" id="A0A9P6MVY4"/>
<gene>
    <name evidence="2" type="ORF">BGZ80_010382</name>
</gene>
<evidence type="ECO:0000313" key="2">
    <source>
        <dbReference type="EMBL" id="KAG0014528.1"/>
    </source>
</evidence>
<evidence type="ECO:0000313" key="3">
    <source>
        <dbReference type="Proteomes" id="UP000703661"/>
    </source>
</evidence>
<reference evidence="2" key="1">
    <citation type="journal article" date="2020" name="Fungal Divers.">
        <title>Resolving the Mortierellaceae phylogeny through synthesis of multi-gene phylogenetics and phylogenomics.</title>
        <authorList>
            <person name="Vandepol N."/>
            <person name="Liber J."/>
            <person name="Desiro A."/>
            <person name="Na H."/>
            <person name="Kennedy M."/>
            <person name="Barry K."/>
            <person name="Grigoriev I.V."/>
            <person name="Miller A.N."/>
            <person name="O'Donnell K."/>
            <person name="Stajich J.E."/>
            <person name="Bonito G."/>
        </authorList>
    </citation>
    <scope>NUCLEOTIDE SEQUENCE</scope>
    <source>
        <strain evidence="2">NRRL 2769</strain>
    </source>
</reference>
<sequence length="347" mass="40399">MHVEQKVIERILERCRRLRVLKLIRVNYIVQHQQQLGQEQEQEQELQQHLQQQQQQQQVLCFNRASFYTTVAKSCPMLKLFHLSMFDEHMGIEDAQNLIRTFYPGVQLESSVNDEQEHHNAEQTISRPFLDTVSVLDKDINRDTSHILFAPLRDPSFDKIITTLESSRPRARKRLHSHAQRDQIQGLGLSWTTDAANDVCIQELEGRAECGERENDVWIHFNLTWTTTKLEMKDIDWMARYPRKAFGSWLKSKLKTKSEQGLNQAANEFDDHDKKGLVDSIVYAGSEENLEKCQEHISQGMGHMGCLPMLDRLKLQVRLMHKGDIVISTQYLPAMIASVRPDVEFFC</sequence>
<dbReference type="Proteomes" id="UP000703661">
    <property type="component" value="Unassembled WGS sequence"/>
</dbReference>
<proteinExistence type="predicted"/>
<protein>
    <submittedName>
        <fullName evidence="2">Uncharacterized protein</fullName>
    </submittedName>
</protein>
<comment type="caution">
    <text evidence="2">The sequence shown here is derived from an EMBL/GenBank/DDBJ whole genome shotgun (WGS) entry which is preliminary data.</text>
</comment>
<organism evidence="2 3">
    <name type="scientific">Entomortierella chlamydospora</name>
    <dbReference type="NCBI Taxonomy" id="101097"/>
    <lineage>
        <taxon>Eukaryota</taxon>
        <taxon>Fungi</taxon>
        <taxon>Fungi incertae sedis</taxon>
        <taxon>Mucoromycota</taxon>
        <taxon>Mortierellomycotina</taxon>
        <taxon>Mortierellomycetes</taxon>
        <taxon>Mortierellales</taxon>
        <taxon>Mortierellaceae</taxon>
        <taxon>Entomortierella</taxon>
    </lineage>
</organism>
<dbReference type="EMBL" id="JAAAID010000717">
    <property type="protein sequence ID" value="KAG0014528.1"/>
    <property type="molecule type" value="Genomic_DNA"/>
</dbReference>
<keyword evidence="1" id="KW-0175">Coiled coil</keyword>
<accession>A0A9P6MVY4</accession>
<feature type="coiled-coil region" evidence="1">
    <location>
        <begin position="29"/>
        <end position="59"/>
    </location>
</feature>
<evidence type="ECO:0000256" key="1">
    <source>
        <dbReference type="SAM" id="Coils"/>
    </source>
</evidence>
<name>A0A9P6MVY4_9FUNG</name>